<feature type="domain" description="ATP-grasp" evidence="5">
    <location>
        <begin position="120"/>
        <end position="336"/>
    </location>
</feature>
<sequence length="450" mass="49444">MPAGTCVESESGVASPNIFVLALTDEQRRELETVRGAEGFAFHGLLDRERLVDVHAIDFSSLLDAARAELDAFPGTVDAIIAHWDFPVSLLAPLLAAERGLPAPSLTSLLKCEHKYWSRLEQQRSIPECVPAFAAFDPFDDAALDSIGLDYPFWVKPVKAHSSNLGFKIEDAEGFRRAQAEIRAEIGDIGDAFNEVLSRVELPPEITSADGNTCLAEQFVTGTQCAPEGSVFRGEYGVHGFFDMHKDEAGTSFDRLDYPAGGVPEHVQRRMIDLTGRFLAHIGFDDGCFNAEFMWDAETDGLWLVEVNTRISQSHSELFVKVDGASNHEVAIDVALGRRPRPRTGEGPFAVAGQCMVFHDEDAVVTHVPDAEELARLREAYPDLVLTSQVAEGDRLSELPSQDSYRYVVAKFFIGADSHEELDRLHREIAGRLPYGFDPVPQEGTRAGAA</sequence>
<dbReference type="SUPFAM" id="SSF56059">
    <property type="entry name" value="Glutathione synthetase ATP-binding domain-like"/>
    <property type="match status" value="1"/>
</dbReference>
<dbReference type="InterPro" id="IPR052032">
    <property type="entry name" value="ATP-dep_AA_Ligase"/>
</dbReference>
<dbReference type="PROSITE" id="PS50975">
    <property type="entry name" value="ATP_GRASP"/>
    <property type="match status" value="1"/>
</dbReference>
<gene>
    <name evidence="6" type="ORF">GCM10009823_06230</name>
</gene>
<reference evidence="6 7" key="1">
    <citation type="journal article" date="2019" name="Int. J. Syst. Evol. Microbiol.">
        <title>The Global Catalogue of Microorganisms (GCM) 10K type strain sequencing project: providing services to taxonomists for standard genome sequencing and annotation.</title>
        <authorList>
            <consortium name="The Broad Institute Genomics Platform"/>
            <consortium name="The Broad Institute Genome Sequencing Center for Infectious Disease"/>
            <person name="Wu L."/>
            <person name="Ma J."/>
        </authorList>
    </citation>
    <scope>NUCLEOTIDE SEQUENCE [LARGE SCALE GENOMIC DNA]</scope>
    <source>
        <strain evidence="6 7">JCM 15900</strain>
    </source>
</reference>
<dbReference type="PANTHER" id="PTHR43585:SF2">
    <property type="entry name" value="ATP-GRASP ENZYME FSQD"/>
    <property type="match status" value="1"/>
</dbReference>
<evidence type="ECO:0000256" key="3">
    <source>
        <dbReference type="ARBA" id="ARBA00022840"/>
    </source>
</evidence>
<dbReference type="Gene3D" id="3.30.470.20">
    <property type="entry name" value="ATP-grasp fold, B domain"/>
    <property type="match status" value="1"/>
</dbReference>
<protein>
    <submittedName>
        <fullName evidence="6">ATP-grasp domain-containing protein</fullName>
    </submittedName>
</protein>
<evidence type="ECO:0000256" key="1">
    <source>
        <dbReference type="ARBA" id="ARBA00022598"/>
    </source>
</evidence>
<evidence type="ECO:0000259" key="5">
    <source>
        <dbReference type="PROSITE" id="PS50975"/>
    </source>
</evidence>
<keyword evidence="3 4" id="KW-0067">ATP-binding</keyword>
<dbReference type="InterPro" id="IPR011761">
    <property type="entry name" value="ATP-grasp"/>
</dbReference>
<evidence type="ECO:0000256" key="2">
    <source>
        <dbReference type="ARBA" id="ARBA00022741"/>
    </source>
</evidence>
<organism evidence="6 7">
    <name type="scientific">Brevibacterium salitolerans</name>
    <dbReference type="NCBI Taxonomy" id="1403566"/>
    <lineage>
        <taxon>Bacteria</taxon>
        <taxon>Bacillati</taxon>
        <taxon>Actinomycetota</taxon>
        <taxon>Actinomycetes</taxon>
        <taxon>Micrococcales</taxon>
        <taxon>Brevibacteriaceae</taxon>
        <taxon>Brevibacterium</taxon>
    </lineage>
</organism>
<dbReference type="Proteomes" id="UP001500984">
    <property type="component" value="Unassembled WGS sequence"/>
</dbReference>
<evidence type="ECO:0000256" key="4">
    <source>
        <dbReference type="PROSITE-ProRule" id="PRU00409"/>
    </source>
</evidence>
<name>A0ABN2WDS8_9MICO</name>
<evidence type="ECO:0000313" key="7">
    <source>
        <dbReference type="Proteomes" id="UP001500984"/>
    </source>
</evidence>
<dbReference type="PANTHER" id="PTHR43585">
    <property type="entry name" value="FUMIPYRROLE BIOSYNTHESIS PROTEIN C"/>
    <property type="match status" value="1"/>
</dbReference>
<evidence type="ECO:0000313" key="6">
    <source>
        <dbReference type="EMBL" id="GAA2090058.1"/>
    </source>
</evidence>
<dbReference type="EMBL" id="BAAAPZ010000002">
    <property type="protein sequence ID" value="GAA2090058.1"/>
    <property type="molecule type" value="Genomic_DNA"/>
</dbReference>
<accession>A0ABN2WDS8</accession>
<keyword evidence="7" id="KW-1185">Reference proteome</keyword>
<keyword evidence="2 4" id="KW-0547">Nucleotide-binding</keyword>
<proteinExistence type="predicted"/>
<comment type="caution">
    <text evidence="6">The sequence shown here is derived from an EMBL/GenBank/DDBJ whole genome shotgun (WGS) entry which is preliminary data.</text>
</comment>
<keyword evidence="1" id="KW-0436">Ligase</keyword>